<organism evidence="4 5">
    <name type="scientific">Streptantibioticus cattleyicolor (strain ATCC 35852 / DSM 46488 / JCM 4925 / NBRC 14057 / NRRL 8057)</name>
    <name type="common">Streptomyces cattleya</name>
    <dbReference type="NCBI Taxonomy" id="1003195"/>
    <lineage>
        <taxon>Bacteria</taxon>
        <taxon>Bacillati</taxon>
        <taxon>Actinomycetota</taxon>
        <taxon>Actinomycetes</taxon>
        <taxon>Kitasatosporales</taxon>
        <taxon>Streptomycetaceae</taxon>
        <taxon>Streptantibioticus</taxon>
    </lineage>
</organism>
<dbReference type="Gene3D" id="1.10.357.10">
    <property type="entry name" value="Tetracycline Repressor, domain 2"/>
    <property type="match status" value="1"/>
</dbReference>
<dbReference type="InterPro" id="IPR050109">
    <property type="entry name" value="HTH-type_TetR-like_transc_reg"/>
</dbReference>
<keyword evidence="5" id="KW-1185">Reference proteome</keyword>
<keyword evidence="1 2" id="KW-0238">DNA-binding</keyword>
<feature type="domain" description="HTH tetR-type" evidence="3">
    <location>
        <begin position="11"/>
        <end position="72"/>
    </location>
</feature>
<dbReference type="EMBL" id="CP003229">
    <property type="protein sequence ID" value="AEW99139.1"/>
    <property type="molecule type" value="Genomic_DNA"/>
</dbReference>
<protein>
    <submittedName>
        <fullName evidence="4">Transcriptional regulator, TetR family</fullName>
    </submittedName>
</protein>
<dbReference type="SUPFAM" id="SSF46689">
    <property type="entry name" value="Homeodomain-like"/>
    <property type="match status" value="1"/>
</dbReference>
<accession>F8JNA1</accession>
<dbReference type="PROSITE" id="PS50977">
    <property type="entry name" value="HTH_TETR_2"/>
    <property type="match status" value="1"/>
</dbReference>
<dbReference type="InterPro" id="IPR009057">
    <property type="entry name" value="Homeodomain-like_sf"/>
</dbReference>
<evidence type="ECO:0000256" key="2">
    <source>
        <dbReference type="PROSITE-ProRule" id="PRU00335"/>
    </source>
</evidence>
<dbReference type="PATRIC" id="fig|1003195.11.peg.765"/>
<dbReference type="HOGENOM" id="CLU_069356_17_2_11"/>
<feature type="DNA-binding region" description="H-T-H motif" evidence="2">
    <location>
        <begin position="35"/>
        <end position="54"/>
    </location>
</feature>
<dbReference type="Pfam" id="PF00440">
    <property type="entry name" value="TetR_N"/>
    <property type="match status" value="1"/>
</dbReference>
<evidence type="ECO:0000256" key="1">
    <source>
        <dbReference type="ARBA" id="ARBA00023125"/>
    </source>
</evidence>
<dbReference type="Proteomes" id="UP000007842">
    <property type="component" value="Plasmid pSCATT"/>
</dbReference>
<dbReference type="PANTHER" id="PTHR30055">
    <property type="entry name" value="HTH-TYPE TRANSCRIPTIONAL REGULATOR RUTR"/>
    <property type="match status" value="1"/>
</dbReference>
<dbReference type="GO" id="GO:0000976">
    <property type="term" value="F:transcription cis-regulatory region binding"/>
    <property type="evidence" value="ECO:0007669"/>
    <property type="project" value="TreeGrafter"/>
</dbReference>
<name>F8JNA1_STREN</name>
<evidence type="ECO:0000313" key="5">
    <source>
        <dbReference type="Proteomes" id="UP000007842"/>
    </source>
</evidence>
<evidence type="ECO:0000313" key="4">
    <source>
        <dbReference type="EMBL" id="AEW99139.1"/>
    </source>
</evidence>
<accession>G8XDJ3</accession>
<dbReference type="KEGG" id="sct:SCAT_p0792"/>
<dbReference type="InterPro" id="IPR001647">
    <property type="entry name" value="HTH_TetR"/>
</dbReference>
<keyword evidence="4" id="KW-0614">Plasmid</keyword>
<proteinExistence type="predicted"/>
<dbReference type="PANTHER" id="PTHR30055:SF209">
    <property type="entry name" value="POSSIBLE TRANSCRIPTIONAL REGULATORY PROTEIN (PROBABLY TETR-FAMILY)"/>
    <property type="match status" value="1"/>
</dbReference>
<dbReference type="KEGG" id="scy:SCATT_p09460"/>
<reference evidence="5" key="1">
    <citation type="submission" date="2011-12" db="EMBL/GenBank/DDBJ databases">
        <title>Complete genome sequence of Streptomyces cattleya strain DSM 46488.</title>
        <authorList>
            <person name="Ou H.-Y."/>
            <person name="Li P."/>
            <person name="Zhao C."/>
            <person name="O'Hagan D."/>
            <person name="Deng Z."/>
        </authorList>
    </citation>
    <scope>NUCLEOTIDE SEQUENCE [LARGE SCALE GENOMIC DNA]</scope>
    <source>
        <strain evidence="5">ATCC 35852 / DSM 46488 / JCM 4925 / NBRC 14057 / NRRL 8057</strain>
        <plasmid evidence="5">Plasmid pSCATT</plasmid>
    </source>
</reference>
<geneLocation type="plasmid" evidence="4 5">
    <name>pSCATT</name>
</geneLocation>
<dbReference type="GO" id="GO:0003700">
    <property type="term" value="F:DNA-binding transcription factor activity"/>
    <property type="evidence" value="ECO:0007669"/>
    <property type="project" value="TreeGrafter"/>
</dbReference>
<dbReference type="AlphaFoldDB" id="F8JNA1"/>
<gene>
    <name evidence="4" type="ordered locus">SCATT_p09460</name>
</gene>
<dbReference type="RefSeq" id="WP_014151245.1">
    <property type="nucleotide sequence ID" value="NC_016113.1"/>
</dbReference>
<dbReference type="OrthoDB" id="4542210at2"/>
<sequence>MAERKARSDAERNRQAVIAAADELFARGGGPRGVSMDDVAAAAGVGKGTLFRGFGDRTGLILAVVEARIEPLRQAVENGPPPLGPDTPPRERVPAVLDAILRFKFDNRQLSLALEEAGRGSPYQAGHYAWWHRTLRDALRRLPDATDADSDFTAHALLAAVRADLVEHLAAKLTLNQVAARLAEFTARLLDAPRR</sequence>
<evidence type="ECO:0000259" key="3">
    <source>
        <dbReference type="PROSITE" id="PS50977"/>
    </source>
</evidence>